<evidence type="ECO:0000259" key="1">
    <source>
        <dbReference type="Pfam" id="PF05018"/>
    </source>
</evidence>
<dbReference type="InterPro" id="IPR007714">
    <property type="entry name" value="CFA20_dom"/>
</dbReference>
<protein>
    <submittedName>
        <fullName evidence="2">WD repeat-containing protein 90, related</fullName>
    </submittedName>
</protein>
<proteinExistence type="predicted"/>
<evidence type="ECO:0000313" key="2">
    <source>
        <dbReference type="EMBL" id="CDI83312.1"/>
    </source>
</evidence>
<dbReference type="EMBL" id="HG673394">
    <property type="protein sequence ID" value="CDI83312.1"/>
    <property type="molecule type" value="Genomic_DNA"/>
</dbReference>
<keyword evidence="3" id="KW-1185">Reference proteome</keyword>
<dbReference type="Pfam" id="PF05018">
    <property type="entry name" value="CFA20_dom"/>
    <property type="match status" value="1"/>
</dbReference>
<gene>
    <name evidence="2" type="ORF">EAH_00035780</name>
</gene>
<dbReference type="VEuPathDB" id="ToxoDB:EAH_00035780"/>
<evidence type="ECO:0000313" key="3">
    <source>
        <dbReference type="Proteomes" id="UP000018050"/>
    </source>
</evidence>
<dbReference type="GeneID" id="25271648"/>
<name>U6GUR6_EIMAC</name>
<dbReference type="RefSeq" id="XP_013247549.1">
    <property type="nucleotide sequence ID" value="XM_013392095.1"/>
</dbReference>
<organism evidence="2 3">
    <name type="scientific">Eimeria acervulina</name>
    <name type="common">Coccidian parasite</name>
    <dbReference type="NCBI Taxonomy" id="5801"/>
    <lineage>
        <taxon>Eukaryota</taxon>
        <taxon>Sar</taxon>
        <taxon>Alveolata</taxon>
        <taxon>Apicomplexa</taxon>
        <taxon>Conoidasida</taxon>
        <taxon>Coccidia</taxon>
        <taxon>Eucoccidiorida</taxon>
        <taxon>Eimeriorina</taxon>
        <taxon>Eimeriidae</taxon>
        <taxon>Eimeria</taxon>
    </lineage>
</organism>
<sequence length="249" mass="27510">MSARAEGKGATFVNFLKEFPIGDPARSSQHGEVTEEVDRTIGRRVWRIYGLVSANNFVCFPSTRNGQQKLEIRANYVYVQFKPMANRFFVMHFDLRTSKNSPLRISLTNLVKEPKDIPKPLRLKEASGLIPQELLPWVYIPIGCRSSECNQISCSSTDRSTPEPLADADRLGGTVAPATALTEAFWGRSEQDKGKNSDGYPSESGLNRSAAFAGLRSFGNVEQCGMWKLPPVESDSEDVRCTAVSGNTV</sequence>
<dbReference type="OMA" id="PMANRFF"/>
<feature type="domain" description="CFA20" evidence="1">
    <location>
        <begin position="26"/>
        <end position="115"/>
    </location>
</feature>
<dbReference type="AlphaFoldDB" id="U6GUR6"/>
<reference evidence="2" key="1">
    <citation type="submission" date="2013-10" db="EMBL/GenBank/DDBJ databases">
        <title>Genomic analysis of the causative agents of coccidiosis in chickens.</title>
        <authorList>
            <person name="Reid A.J."/>
            <person name="Blake D."/>
            <person name="Billington K."/>
            <person name="Browne H."/>
            <person name="Dunn M."/>
            <person name="Hung S."/>
            <person name="Kawahara F."/>
            <person name="Miranda-Saavedra D."/>
            <person name="Mourier T."/>
            <person name="Nagra H."/>
            <person name="Otto T.D."/>
            <person name="Rawlings N."/>
            <person name="Sanchez A."/>
            <person name="Sanders M."/>
            <person name="Subramaniam C."/>
            <person name="Tay Y."/>
            <person name="Dear P."/>
            <person name="Doerig C."/>
            <person name="Gruber A."/>
            <person name="Parkinson J."/>
            <person name="Shirley M."/>
            <person name="Wan K.L."/>
            <person name="Berriman M."/>
            <person name="Tomley F."/>
            <person name="Pain A."/>
        </authorList>
    </citation>
    <scope>NUCLEOTIDE SEQUENCE</scope>
    <source>
        <strain evidence="2">Houghton</strain>
    </source>
</reference>
<dbReference type="Proteomes" id="UP000018050">
    <property type="component" value="Unassembled WGS sequence"/>
</dbReference>
<reference evidence="2" key="2">
    <citation type="submission" date="2013-10" db="EMBL/GenBank/DDBJ databases">
        <authorList>
            <person name="Aslett M."/>
        </authorList>
    </citation>
    <scope>NUCLEOTIDE SEQUENCE</scope>
    <source>
        <strain evidence="2">Houghton</strain>
    </source>
</reference>
<accession>U6GUR6</accession>
<dbReference type="OrthoDB" id="6252103at2759"/>